<protein>
    <recommendedName>
        <fullName evidence="2">Heterokaryon incompatibility domain-containing protein</fullName>
    </recommendedName>
</protein>
<evidence type="ECO:0000256" key="1">
    <source>
        <dbReference type="SAM" id="MobiDB-lite"/>
    </source>
</evidence>
<keyword evidence="5" id="KW-1185">Reference proteome</keyword>
<dbReference type="AlphaFoldDB" id="A0A8J4BVH1"/>
<feature type="compositionally biased region" description="Low complexity" evidence="1">
    <location>
        <begin position="624"/>
        <end position="634"/>
    </location>
</feature>
<feature type="compositionally biased region" description="Polar residues" evidence="1">
    <location>
        <begin position="660"/>
        <end position="669"/>
    </location>
</feature>
<feature type="compositionally biased region" description="Pro residues" evidence="1">
    <location>
        <begin position="594"/>
        <end position="603"/>
    </location>
</feature>
<evidence type="ECO:0000259" key="2">
    <source>
        <dbReference type="Pfam" id="PF06985"/>
    </source>
</evidence>
<dbReference type="InterPro" id="IPR010730">
    <property type="entry name" value="HET"/>
</dbReference>
<dbReference type="Pfam" id="PF06985">
    <property type="entry name" value="HET"/>
    <property type="match status" value="1"/>
</dbReference>
<dbReference type="InterPro" id="IPR052895">
    <property type="entry name" value="HetReg/Transcr_Mod"/>
</dbReference>
<feature type="compositionally biased region" description="Low complexity" evidence="1">
    <location>
        <begin position="676"/>
        <end position="695"/>
    </location>
</feature>
<accession>A0A8J4BVH1</accession>
<organism evidence="3 5">
    <name type="scientific">Volvox reticuliferus</name>
    <dbReference type="NCBI Taxonomy" id="1737510"/>
    <lineage>
        <taxon>Eukaryota</taxon>
        <taxon>Viridiplantae</taxon>
        <taxon>Chlorophyta</taxon>
        <taxon>core chlorophytes</taxon>
        <taxon>Chlorophyceae</taxon>
        <taxon>CS clade</taxon>
        <taxon>Chlamydomonadales</taxon>
        <taxon>Volvocaceae</taxon>
        <taxon>Volvox</taxon>
    </lineage>
</organism>
<dbReference type="Proteomes" id="UP000722791">
    <property type="component" value="Unassembled WGS sequence"/>
</dbReference>
<evidence type="ECO:0000313" key="3">
    <source>
        <dbReference type="EMBL" id="GIL69295.1"/>
    </source>
</evidence>
<dbReference type="Proteomes" id="UP000747110">
    <property type="component" value="Unassembled WGS sequence"/>
</dbReference>
<dbReference type="PANTHER" id="PTHR24148:SF81">
    <property type="entry name" value="HETEROKARYON INCOMPATIBILITY DOMAIN-CONTAINING PROTEIN"/>
    <property type="match status" value="1"/>
</dbReference>
<dbReference type="PANTHER" id="PTHR24148">
    <property type="entry name" value="ANKYRIN REPEAT DOMAIN-CONTAINING PROTEIN 39 HOMOLOG-RELATED"/>
    <property type="match status" value="1"/>
</dbReference>
<feature type="region of interest" description="Disordered" evidence="1">
    <location>
        <begin position="590"/>
        <end position="756"/>
    </location>
</feature>
<dbReference type="EMBL" id="BNCP01000001">
    <property type="protein sequence ID" value="GIL69295.1"/>
    <property type="molecule type" value="Genomic_DNA"/>
</dbReference>
<dbReference type="EMBL" id="BNCQ01000028">
    <property type="protein sequence ID" value="GIM08564.1"/>
    <property type="molecule type" value="Genomic_DNA"/>
</dbReference>
<dbReference type="OrthoDB" id="194358at2759"/>
<evidence type="ECO:0000313" key="5">
    <source>
        <dbReference type="Proteomes" id="UP000747110"/>
    </source>
</evidence>
<proteinExistence type="predicted"/>
<feature type="domain" description="Heterokaryon incompatibility" evidence="2">
    <location>
        <begin position="101"/>
        <end position="215"/>
    </location>
</feature>
<sequence>MPRYIRVADIPAIFSELQGKGSETPYQLNEWQQRWCKFTDEPEKGAAVLSYRWRIRGRNENVEDYKRWLADCGNEGYAVYDLRDGDVSADWSLADGHSLQIEVATWLLWLHTQRLAEYAWVDQMCVPQDADLEEKMSHIKDSPAIYAAGHVYVLIAPVVDYSTGRIMNAEAARAIVNQYNDEMNAYRSARFLGRSAVKALLVNNSYMRRVWTIQEAMAAKRLSVWPLKGEGEVNSYQSIYVVDWPEFNAWNSHPVLAPLYLKFGDEAIHNFYEGDYTEIIRVLREHPSDGIGHLAMISKDLMFMTMDRNSLINDLKKADTAARRAFVVLNNHQIQSARSFLPEDRVLALVPLVDYAEWKEATKGVPGRHLVQASVAWAYGIMESQMATWKWSIRVYNSPDCKARGLGLLEPRRNLGNSTSIYGTTPNWELQIPIEGGTLLLTPPPPHPDPVVTAYLETSPAEPREVRVMAALVMPHPGQAKYWGGGPWTSIRDVLQTDEVFRLSVQWGLEPWRNPALGLDAERSAVVVISGGGLEHPAMIILGLKAGEEEPTTGQVMEVVDVSTHLLPALLEGLRAASLDTLNAPITAVSTGIVPPPPEPPSEPSTLGAAWQLVPPPAPEEMEQANAAAAPAEGAGKEEDPEVAPTTPKEAPAGMEPDSTVEQDSGTSPDKSDGVTATPSALTSRTTSARPASAAKVPSERPPSAAAAAAADSPPAALAGGSKITADSAEAEPEPEAPAPPPGATIQKGIEVPGIPNSGVEVAAGAKYAGQAQVVQGAAGPCRGCTVM</sequence>
<gene>
    <name evidence="3" type="ORF">Vretifemale_246</name>
    <name evidence="4" type="ORF">Vretimale_12556</name>
</gene>
<comment type="caution">
    <text evidence="3">The sequence shown here is derived from an EMBL/GenBank/DDBJ whole genome shotgun (WGS) entry which is preliminary data.</text>
</comment>
<name>A0A8J4BVH1_9CHLO</name>
<reference evidence="3" key="1">
    <citation type="journal article" date="2021" name="Proc. Natl. Acad. Sci. U.S.A.">
        <title>Three genomes in the algal genus Volvox reveal the fate of a haploid sex-determining region after a transition to homothallism.</title>
        <authorList>
            <person name="Yamamoto K."/>
            <person name="Hamaji T."/>
            <person name="Kawai-Toyooka H."/>
            <person name="Matsuzaki R."/>
            <person name="Takahashi F."/>
            <person name="Nishimura Y."/>
            <person name="Kawachi M."/>
            <person name="Noguchi H."/>
            <person name="Minakuchi Y."/>
            <person name="Umen J.G."/>
            <person name="Toyoda A."/>
            <person name="Nozaki H."/>
        </authorList>
    </citation>
    <scope>NUCLEOTIDE SEQUENCE</scope>
    <source>
        <strain evidence="4">NIES-3785</strain>
        <strain evidence="3">NIES-3786</strain>
    </source>
</reference>
<evidence type="ECO:0000313" key="4">
    <source>
        <dbReference type="EMBL" id="GIM08564.1"/>
    </source>
</evidence>
<feature type="compositionally biased region" description="Low complexity" evidence="1">
    <location>
        <begin position="702"/>
        <end position="719"/>
    </location>
</feature>